<dbReference type="InterPro" id="IPR037079">
    <property type="entry name" value="AF2212/PG0164-like_sf"/>
</dbReference>
<dbReference type="Pfam" id="PF13376">
    <property type="entry name" value="OmdA"/>
    <property type="match status" value="1"/>
</dbReference>
<dbReference type="RefSeq" id="WP_220747211.1">
    <property type="nucleotide sequence ID" value="NZ_BPFH01000001.1"/>
</dbReference>
<evidence type="ECO:0000313" key="2">
    <source>
        <dbReference type="Proteomes" id="UP000786693"/>
    </source>
</evidence>
<protein>
    <recommendedName>
        <fullName evidence="3">Bacteriocin-protection, YdeI or OmpD-Associated</fullName>
    </recommendedName>
</protein>
<organism evidence="1 2">
    <name type="scientific">Jannaschia pagri</name>
    <dbReference type="NCBI Taxonomy" id="2829797"/>
    <lineage>
        <taxon>Bacteria</taxon>
        <taxon>Pseudomonadati</taxon>
        <taxon>Pseudomonadota</taxon>
        <taxon>Alphaproteobacteria</taxon>
        <taxon>Rhodobacterales</taxon>
        <taxon>Roseobacteraceae</taxon>
        <taxon>Jannaschia</taxon>
    </lineage>
</organism>
<accession>A0ABQ4NGZ8</accession>
<gene>
    <name evidence="1" type="ORF">JANAI62_03150</name>
</gene>
<sequence>MTDWVTFEGQFRPLEWGRSTYTILRLPDDVMAALGQPKRVEGEIGDHPVNLAPTRAPVVDEAFLWAGKAFLDASGLQPGEVVSVRLRPADPNVVEVPPELSIALRAADKTSAWEALSPGKRRGLLHRIETAKRPATRDKRIAEVLGALDR</sequence>
<evidence type="ECO:0008006" key="3">
    <source>
        <dbReference type="Google" id="ProtNLM"/>
    </source>
</evidence>
<comment type="caution">
    <text evidence="1">The sequence shown here is derived from an EMBL/GenBank/DDBJ whole genome shotgun (WGS) entry which is preliminary data.</text>
</comment>
<dbReference type="Gene3D" id="2.40.30.100">
    <property type="entry name" value="AF2212/PG0164-like"/>
    <property type="match status" value="1"/>
</dbReference>
<dbReference type="EMBL" id="BPFH01000001">
    <property type="protein sequence ID" value="GIT93692.1"/>
    <property type="molecule type" value="Genomic_DNA"/>
</dbReference>
<keyword evidence="2" id="KW-1185">Reference proteome</keyword>
<proteinExistence type="predicted"/>
<dbReference type="Proteomes" id="UP000786693">
    <property type="component" value="Unassembled WGS sequence"/>
</dbReference>
<name>A0ABQ4NGZ8_9RHOB</name>
<reference evidence="1 2" key="1">
    <citation type="submission" date="2021-05" db="EMBL/GenBank/DDBJ databases">
        <title>Bacteria Genome sequencing.</title>
        <authorList>
            <person name="Takabe Y."/>
            <person name="Nakajima Y."/>
            <person name="Suzuki S."/>
            <person name="Shiozaki T."/>
        </authorList>
    </citation>
    <scope>NUCLEOTIDE SEQUENCE [LARGE SCALE GENOMIC DNA]</scope>
    <source>
        <strain evidence="1 2">AI_62</strain>
    </source>
</reference>
<evidence type="ECO:0000313" key="1">
    <source>
        <dbReference type="EMBL" id="GIT93692.1"/>
    </source>
</evidence>